<gene>
    <name evidence="2" type="ORF">AB0I48_21695</name>
</gene>
<protein>
    <submittedName>
        <fullName evidence="2">DUF4132 domain-containing protein</fullName>
    </submittedName>
</protein>
<evidence type="ECO:0000313" key="2">
    <source>
        <dbReference type="EMBL" id="MEV0710185.1"/>
    </source>
</evidence>
<evidence type="ECO:0000313" key="3">
    <source>
        <dbReference type="Proteomes" id="UP001551695"/>
    </source>
</evidence>
<dbReference type="Pfam" id="PF13569">
    <property type="entry name" value="DUF4132"/>
    <property type="match status" value="1"/>
</dbReference>
<comment type="caution">
    <text evidence="2">The sequence shown here is derived from an EMBL/GenBank/DDBJ whole genome shotgun (WGS) entry which is preliminary data.</text>
</comment>
<reference evidence="2 3" key="1">
    <citation type="submission" date="2024-06" db="EMBL/GenBank/DDBJ databases">
        <title>The Natural Products Discovery Center: Release of the First 8490 Sequenced Strains for Exploring Actinobacteria Biosynthetic Diversity.</title>
        <authorList>
            <person name="Kalkreuter E."/>
            <person name="Kautsar S.A."/>
            <person name="Yang D."/>
            <person name="Bader C.D."/>
            <person name="Teijaro C.N."/>
            <person name="Fluegel L."/>
            <person name="Davis C.M."/>
            <person name="Simpson J.R."/>
            <person name="Lauterbach L."/>
            <person name="Steele A.D."/>
            <person name="Gui C."/>
            <person name="Meng S."/>
            <person name="Li G."/>
            <person name="Viehrig K."/>
            <person name="Ye F."/>
            <person name="Su P."/>
            <person name="Kiefer A.F."/>
            <person name="Nichols A."/>
            <person name="Cepeda A.J."/>
            <person name="Yan W."/>
            <person name="Fan B."/>
            <person name="Jiang Y."/>
            <person name="Adhikari A."/>
            <person name="Zheng C.-J."/>
            <person name="Schuster L."/>
            <person name="Cowan T.M."/>
            <person name="Smanski M.J."/>
            <person name="Chevrette M.G."/>
            <person name="De Carvalho L.P.S."/>
            <person name="Shen B."/>
        </authorList>
    </citation>
    <scope>NUCLEOTIDE SEQUENCE [LARGE SCALE GENOMIC DNA]</scope>
    <source>
        <strain evidence="2 3">NPDC050403</strain>
    </source>
</reference>
<keyword evidence="3" id="KW-1185">Reference proteome</keyword>
<feature type="domain" description="DUF4132" evidence="1">
    <location>
        <begin position="576"/>
        <end position="736"/>
    </location>
</feature>
<proteinExistence type="predicted"/>
<evidence type="ECO:0000259" key="1">
    <source>
        <dbReference type="Pfam" id="PF13569"/>
    </source>
</evidence>
<sequence>MSDRKSLARLRSDERTWIVPARWWRRTEPWRGRGQCRVTVDSAAAQRVRELLYDSVDALRAVLAHPASDPVIAARGLAVLESGVGEPVGSGVISALLLRMLPPPDRGDVADLLVEWYGLEFAAEALVHVSRVRLVRPDSAGDASADDGVGARLTGTAVRMNTDAATTATRPMARRLRAFLAVAPEESYSRAIAALTAVRGDAYARRLLAYLAPSEAEWVDEAVAELGDGGDRHWTVAALFSAAATPAQAERVAAVAGHTVLARDPHVLYSVAAHLGPAAAASIAACVTQANDDMYHRAVQILADFPTDEAFDLLIDLLPDRRAHTALRGAVTAFPERARRLLAIAARRGDDSGVACAALLGEQLGAPVDGPLDFRPWLDLTTLPALAPADAMRLCTLLAGPEHDYVDALIAELDPADRAAFGIALFERWRAAGYPPSDDWVLTGLARTGDDTTARTLAELLVTWDGPAGHSRAVTAIRVLTAIGTEAALTQLIRLTLILPPDELHAEARRGVSTVADRIGLSADQLADRQVPTCGLESDGTLVLADGTRISLVGFVAQPEPGVGSLLRGTLARPTAERFTDLERAVEAVAAQQARRLEAAMVRGRTWHAAEHRTAFLEHPLLRHLARQLVWVVLDDDARPTNSFRLAADGTLRDHADRPLRLRAEKVAIAHPLHLGEQLPYWAARFADDRIRQPFPQLDRTVHRLSAEEAAATSLARFADRMVATSALLRLEDSGWRRSAPADGGVQDYLFRPVGADLQVLIVLDDGIDAGDPLSIPEQGIASVELAAGPPRHWWHRCGDTRFEVLDPITASEILRDLEILVV</sequence>
<name>A0ABV3FXP9_9NOCA</name>
<dbReference type="InterPro" id="IPR025406">
    <property type="entry name" value="DUF4132"/>
</dbReference>
<organism evidence="2 3">
    <name type="scientific">Nocardia aurea</name>
    <dbReference type="NCBI Taxonomy" id="2144174"/>
    <lineage>
        <taxon>Bacteria</taxon>
        <taxon>Bacillati</taxon>
        <taxon>Actinomycetota</taxon>
        <taxon>Actinomycetes</taxon>
        <taxon>Mycobacteriales</taxon>
        <taxon>Nocardiaceae</taxon>
        <taxon>Nocardia</taxon>
    </lineage>
</organism>
<dbReference type="Proteomes" id="UP001551695">
    <property type="component" value="Unassembled WGS sequence"/>
</dbReference>
<accession>A0ABV3FXP9</accession>
<dbReference type="EMBL" id="JBFAKC010000009">
    <property type="protein sequence ID" value="MEV0710185.1"/>
    <property type="molecule type" value="Genomic_DNA"/>
</dbReference>
<dbReference type="RefSeq" id="WP_357785949.1">
    <property type="nucleotide sequence ID" value="NZ_JBFAKC010000009.1"/>
</dbReference>